<feature type="chain" id="PRO_5039535957" description="Secreted protein" evidence="1">
    <location>
        <begin position="34"/>
        <end position="116"/>
    </location>
</feature>
<evidence type="ECO:0000313" key="3">
    <source>
        <dbReference type="Proteomes" id="UP000011205"/>
    </source>
</evidence>
<dbReference type="PATRIC" id="fig|1160705.3.peg.167"/>
<keyword evidence="1" id="KW-0732">Signal</keyword>
<comment type="caution">
    <text evidence="2">The sequence shown here is derived from an EMBL/GenBank/DDBJ whole genome shotgun (WGS) entry which is preliminary data.</text>
</comment>
<dbReference type="AlphaFoldDB" id="L8PS42"/>
<dbReference type="RefSeq" id="WP_003995515.1">
    <property type="nucleotide sequence ID" value="NZ_AMLP01000009.1"/>
</dbReference>
<dbReference type="PROSITE" id="PS51318">
    <property type="entry name" value="TAT"/>
    <property type="match status" value="1"/>
</dbReference>
<evidence type="ECO:0000256" key="1">
    <source>
        <dbReference type="SAM" id="SignalP"/>
    </source>
</evidence>
<accession>L8PS42</accession>
<dbReference type="Proteomes" id="UP000011205">
    <property type="component" value="Unassembled WGS sequence"/>
</dbReference>
<evidence type="ECO:0000313" key="2">
    <source>
        <dbReference type="EMBL" id="ELS58838.1"/>
    </source>
</evidence>
<organism evidence="2 3">
    <name type="scientific">Streptomyces viridochromogenes Tue57</name>
    <dbReference type="NCBI Taxonomy" id="1160705"/>
    <lineage>
        <taxon>Bacteria</taxon>
        <taxon>Bacillati</taxon>
        <taxon>Actinomycetota</taxon>
        <taxon>Actinomycetes</taxon>
        <taxon>Kitasatosporales</taxon>
        <taxon>Streptomycetaceae</taxon>
        <taxon>Streptomyces</taxon>
    </lineage>
</organism>
<dbReference type="InterPro" id="IPR006311">
    <property type="entry name" value="TAT_signal"/>
</dbReference>
<sequence>MRLRPAPRRARLCALAAGLAAAGALTLTAPASAVPARADVTATLRVTLTDGDSVMTQTAGVHTCHSGFSVGRAKDISVTVPAGQWVQVFSSHGCYDAINISGATIQTEGQVISFTL</sequence>
<feature type="signal peptide" evidence="1">
    <location>
        <begin position="1"/>
        <end position="33"/>
    </location>
</feature>
<evidence type="ECO:0008006" key="4">
    <source>
        <dbReference type="Google" id="ProtNLM"/>
    </source>
</evidence>
<protein>
    <recommendedName>
        <fullName evidence="4">Secreted protein</fullName>
    </recommendedName>
</protein>
<name>L8PS42_STRVR</name>
<dbReference type="EMBL" id="AMLP01000009">
    <property type="protein sequence ID" value="ELS58838.1"/>
    <property type="molecule type" value="Genomic_DNA"/>
</dbReference>
<proteinExistence type="predicted"/>
<gene>
    <name evidence="2" type="ORF">STVIR_0170</name>
</gene>
<reference evidence="2 3" key="1">
    <citation type="journal article" date="2013" name="Genome Announc.">
        <title>Draft Genome Sequence of Streptomyces viridochromogenes Strain Tu57, Producer of Avilamycin.</title>
        <authorList>
            <person name="Gruning B.A."/>
            <person name="Erxleben A."/>
            <person name="Hahnlein A."/>
            <person name="Gunther S."/>
        </authorList>
    </citation>
    <scope>NUCLEOTIDE SEQUENCE [LARGE SCALE GENOMIC DNA]</scope>
    <source>
        <strain evidence="2 3">Tue57</strain>
    </source>
</reference>